<dbReference type="AlphaFoldDB" id="K0IHB8"/>
<dbReference type="Proteomes" id="UP000008037">
    <property type="component" value="Chromosome"/>
</dbReference>
<evidence type="ECO:0000313" key="2">
    <source>
        <dbReference type="EMBL" id="AFU58288.1"/>
    </source>
</evidence>
<gene>
    <name evidence="2" type="ordered locus">Ngar_c13500</name>
</gene>
<name>K0IHB8_NITGG</name>
<evidence type="ECO:0000313" key="3">
    <source>
        <dbReference type="Proteomes" id="UP000008037"/>
    </source>
</evidence>
<dbReference type="KEGG" id="nga:Ngar_c13500"/>
<proteinExistence type="predicted"/>
<organism evidence="2 3">
    <name type="scientific">Nitrososphaera gargensis (strain Ga9.2)</name>
    <dbReference type="NCBI Taxonomy" id="1237085"/>
    <lineage>
        <taxon>Archaea</taxon>
        <taxon>Nitrososphaerota</taxon>
        <taxon>Nitrososphaeria</taxon>
        <taxon>Nitrososphaerales</taxon>
        <taxon>Nitrososphaeraceae</taxon>
        <taxon>Nitrososphaera</taxon>
    </lineage>
</organism>
<sequence length="107" mass="12262">MSSYSAFLLNYTMYHTLHYTTTLITSLVLGIDMQLSMNEEANPNSSTKWNVRKVRSIHGQSVFFCRECQADVQVAEHVTGTTVEDDFTIYWDFVNGTCGHCVKDWSH</sequence>
<dbReference type="BioCyc" id="CNIT1237085:G1324-1348-MONOMER"/>
<dbReference type="InParanoid" id="K0IHB8"/>
<feature type="transmembrane region" description="Helical" evidence="1">
    <location>
        <begin position="12"/>
        <end position="31"/>
    </location>
</feature>
<dbReference type="STRING" id="1237085.Ngar_c13500"/>
<accession>K0IHB8</accession>
<dbReference type="EMBL" id="CP002408">
    <property type="protein sequence ID" value="AFU58288.1"/>
    <property type="molecule type" value="Genomic_DNA"/>
</dbReference>
<keyword evidence="1" id="KW-0472">Membrane</keyword>
<keyword evidence="1" id="KW-1133">Transmembrane helix</keyword>
<keyword evidence="3" id="KW-1185">Reference proteome</keyword>
<dbReference type="HOGENOM" id="CLU_2204192_0_0_2"/>
<reference evidence="2 3" key="1">
    <citation type="journal article" date="2012" name="Environ. Microbiol.">
        <title>The genome of the ammonia-oxidizing Candidatus Nitrososphaera gargensis: insights into metabolic versatility and environmental adaptations.</title>
        <authorList>
            <person name="Spang A."/>
            <person name="Poehlein A."/>
            <person name="Offre P."/>
            <person name="Zumbragel S."/>
            <person name="Haider S."/>
            <person name="Rychlik N."/>
            <person name="Nowka B."/>
            <person name="Schmeisser C."/>
            <person name="Lebedeva E.V."/>
            <person name="Rattei T."/>
            <person name="Bohm C."/>
            <person name="Schmid M."/>
            <person name="Galushko A."/>
            <person name="Hatzenpichler R."/>
            <person name="Weinmaier T."/>
            <person name="Daniel R."/>
            <person name="Schleper C."/>
            <person name="Spieck E."/>
            <person name="Streit W."/>
            <person name="Wagner M."/>
        </authorList>
    </citation>
    <scope>NUCLEOTIDE SEQUENCE [LARGE SCALE GENOMIC DNA]</scope>
    <source>
        <strain evidence="3">Ga9.2</strain>
    </source>
</reference>
<evidence type="ECO:0000256" key="1">
    <source>
        <dbReference type="SAM" id="Phobius"/>
    </source>
</evidence>
<keyword evidence="1" id="KW-0812">Transmembrane</keyword>
<protein>
    <submittedName>
        <fullName evidence="2">Uncharacterized protein</fullName>
    </submittedName>
</protein>